<keyword evidence="2" id="KW-0012">Acyltransferase</keyword>
<organism evidence="4 5">
    <name type="scientific">Vibrio gazogenes DSM 21264 = NBRC 103151</name>
    <dbReference type="NCBI Taxonomy" id="1123492"/>
    <lineage>
        <taxon>Bacteria</taxon>
        <taxon>Pseudomonadati</taxon>
        <taxon>Pseudomonadota</taxon>
        <taxon>Gammaproteobacteria</taxon>
        <taxon>Vibrionales</taxon>
        <taxon>Vibrionaceae</taxon>
        <taxon>Vibrio</taxon>
    </lineage>
</organism>
<dbReference type="InterPro" id="IPR000182">
    <property type="entry name" value="GNAT_dom"/>
</dbReference>
<keyword evidence="1" id="KW-0808">Transferase</keyword>
<keyword evidence="5" id="KW-1185">Reference proteome</keyword>
<evidence type="ECO:0000256" key="1">
    <source>
        <dbReference type="ARBA" id="ARBA00022679"/>
    </source>
</evidence>
<dbReference type="PANTHER" id="PTHR43877:SF2">
    <property type="entry name" value="AMINOALKYLPHOSPHONATE N-ACETYLTRANSFERASE-RELATED"/>
    <property type="match status" value="1"/>
</dbReference>
<accession>A0A1M5EVP5</accession>
<dbReference type="GO" id="GO:0005840">
    <property type="term" value="C:ribosome"/>
    <property type="evidence" value="ECO:0007669"/>
    <property type="project" value="UniProtKB-KW"/>
</dbReference>
<sequence>MMTIRTAEITDLDALLVLSEQIGKLHFENAPFTFKQPSAADKPFWLSLLNDESTLFLLAESGSLVVGFLTATIMVNDTVPFIVSCPICRIGTLVVDEAHRACGIGTQLMDACAQWAKSQGAAQIRLEVMAFNQSAQKFYQQLGFQDQSHTMCRHLD</sequence>
<feature type="domain" description="N-acetyltransferase" evidence="3">
    <location>
        <begin position="2"/>
        <end position="156"/>
    </location>
</feature>
<keyword evidence="4" id="KW-0689">Ribosomal protein</keyword>
<name>A0A1M5EVP5_VIBGA</name>
<dbReference type="GO" id="GO:0016747">
    <property type="term" value="F:acyltransferase activity, transferring groups other than amino-acyl groups"/>
    <property type="evidence" value="ECO:0007669"/>
    <property type="project" value="InterPro"/>
</dbReference>
<dbReference type="CDD" id="cd04301">
    <property type="entry name" value="NAT_SF"/>
    <property type="match status" value="1"/>
</dbReference>
<dbReference type="PROSITE" id="PS51186">
    <property type="entry name" value="GNAT"/>
    <property type="match status" value="1"/>
</dbReference>
<evidence type="ECO:0000256" key="2">
    <source>
        <dbReference type="ARBA" id="ARBA00023315"/>
    </source>
</evidence>
<reference evidence="5" key="1">
    <citation type="submission" date="2016-11" db="EMBL/GenBank/DDBJ databases">
        <authorList>
            <person name="Varghese N."/>
            <person name="Submissions S."/>
        </authorList>
    </citation>
    <scope>NUCLEOTIDE SEQUENCE [LARGE SCALE GENOMIC DNA]</scope>
    <source>
        <strain evidence="5">DSM 21264</strain>
    </source>
</reference>
<dbReference type="InterPro" id="IPR016181">
    <property type="entry name" value="Acyl_CoA_acyltransferase"/>
</dbReference>
<gene>
    <name evidence="4" type="ORF">SAMN02745781_03268</name>
</gene>
<evidence type="ECO:0000313" key="5">
    <source>
        <dbReference type="Proteomes" id="UP000184159"/>
    </source>
</evidence>
<protein>
    <submittedName>
        <fullName evidence="4">Ribosomal protein S18 acetylase RimI</fullName>
    </submittedName>
</protein>
<proteinExistence type="predicted"/>
<dbReference type="Pfam" id="PF00583">
    <property type="entry name" value="Acetyltransf_1"/>
    <property type="match status" value="1"/>
</dbReference>
<dbReference type="Proteomes" id="UP000184159">
    <property type="component" value="Unassembled WGS sequence"/>
</dbReference>
<dbReference type="AlphaFoldDB" id="A0A1M5EVP5"/>
<dbReference type="SUPFAM" id="SSF55729">
    <property type="entry name" value="Acyl-CoA N-acyltransferases (Nat)"/>
    <property type="match status" value="1"/>
</dbReference>
<dbReference type="EMBL" id="FQUH01000018">
    <property type="protein sequence ID" value="SHF83161.1"/>
    <property type="molecule type" value="Genomic_DNA"/>
</dbReference>
<evidence type="ECO:0000259" key="3">
    <source>
        <dbReference type="PROSITE" id="PS51186"/>
    </source>
</evidence>
<keyword evidence="4" id="KW-0687">Ribonucleoprotein</keyword>
<dbReference type="InterPro" id="IPR050832">
    <property type="entry name" value="Bact_Acetyltransf"/>
</dbReference>
<dbReference type="RefSeq" id="WP_072961655.1">
    <property type="nucleotide sequence ID" value="NZ_FQUH01000018.1"/>
</dbReference>
<evidence type="ECO:0000313" key="4">
    <source>
        <dbReference type="EMBL" id="SHF83161.1"/>
    </source>
</evidence>
<dbReference type="PANTHER" id="PTHR43877">
    <property type="entry name" value="AMINOALKYLPHOSPHONATE N-ACETYLTRANSFERASE-RELATED-RELATED"/>
    <property type="match status" value="1"/>
</dbReference>
<dbReference type="Gene3D" id="3.40.630.30">
    <property type="match status" value="1"/>
</dbReference>